<dbReference type="OrthoDB" id="9802035at2"/>
<keyword evidence="2" id="KW-0533">Nickel</keyword>
<proteinExistence type="inferred from homology"/>
<keyword evidence="3" id="KW-0479">Metal-binding</keyword>
<evidence type="ECO:0000313" key="10">
    <source>
        <dbReference type="Proteomes" id="UP000255036"/>
    </source>
</evidence>
<evidence type="ECO:0000256" key="6">
    <source>
        <dbReference type="ARBA" id="ARBA00022833"/>
    </source>
</evidence>
<dbReference type="InterPro" id="IPR027417">
    <property type="entry name" value="P-loop_NTPase"/>
</dbReference>
<comment type="caution">
    <text evidence="9">The sequence shown here is derived from an EMBL/GenBank/DDBJ whole genome shotgun (WGS) entry which is preliminary data.</text>
</comment>
<protein>
    <submittedName>
        <fullName evidence="9">Hydrogenase accessory protein HypB</fullName>
    </submittedName>
</protein>
<dbReference type="CDD" id="cd05390">
    <property type="entry name" value="HypB"/>
    <property type="match status" value="1"/>
</dbReference>
<accession>A0A371AUM8</accession>
<dbReference type="RefSeq" id="WP_115482090.1">
    <property type="nucleotide sequence ID" value="NZ_QRCT01000029.1"/>
</dbReference>
<dbReference type="InterPro" id="IPR003495">
    <property type="entry name" value="CobW/HypB/UreG_nucleotide-bd"/>
</dbReference>
<name>A0A371AUM8_9FIRM</name>
<keyword evidence="7" id="KW-0342">GTP-binding</keyword>
<evidence type="ECO:0000256" key="5">
    <source>
        <dbReference type="ARBA" id="ARBA00022801"/>
    </source>
</evidence>
<dbReference type="GO" id="GO:0008270">
    <property type="term" value="F:zinc ion binding"/>
    <property type="evidence" value="ECO:0007669"/>
    <property type="project" value="TreeGrafter"/>
</dbReference>
<dbReference type="Pfam" id="PF02492">
    <property type="entry name" value="cobW"/>
    <property type="match status" value="1"/>
</dbReference>
<dbReference type="InterPro" id="IPR004392">
    <property type="entry name" value="Hyd_mat_HypB"/>
</dbReference>
<evidence type="ECO:0000259" key="8">
    <source>
        <dbReference type="Pfam" id="PF02492"/>
    </source>
</evidence>
<gene>
    <name evidence="9" type="primary">hypB</name>
    <name evidence="9" type="ORF">DWV06_10215</name>
</gene>
<dbReference type="NCBIfam" id="TIGR00073">
    <property type="entry name" value="hypB"/>
    <property type="match status" value="1"/>
</dbReference>
<dbReference type="SUPFAM" id="SSF52540">
    <property type="entry name" value="P-loop containing nucleoside triphosphate hydrolases"/>
    <property type="match status" value="1"/>
</dbReference>
<reference evidence="9 10" key="1">
    <citation type="submission" date="2018-07" db="EMBL/GenBank/DDBJ databases">
        <title>Anaerosacharophilus polymeroproducens gen. nov. sp. nov., an anaerobic bacterium isolated from salt field.</title>
        <authorList>
            <person name="Kim W."/>
            <person name="Yang S.-H."/>
            <person name="Oh J."/>
            <person name="Lee J.-H."/>
            <person name="Kwon K.K."/>
        </authorList>
    </citation>
    <scope>NUCLEOTIDE SEQUENCE [LARGE SCALE GENOMIC DNA]</scope>
    <source>
        <strain evidence="9 10">MCWD5</strain>
    </source>
</reference>
<evidence type="ECO:0000313" key="9">
    <source>
        <dbReference type="EMBL" id="RDU23274.1"/>
    </source>
</evidence>
<comment type="similarity">
    <text evidence="1">Belongs to the SIMIBI class G3E GTPase family. HypB/HupM subfamily.</text>
</comment>
<keyword evidence="6" id="KW-0862">Zinc</keyword>
<organism evidence="9 10">
    <name type="scientific">Anaerosacchariphilus polymeriproducens</name>
    <dbReference type="NCBI Taxonomy" id="1812858"/>
    <lineage>
        <taxon>Bacteria</taxon>
        <taxon>Bacillati</taxon>
        <taxon>Bacillota</taxon>
        <taxon>Clostridia</taxon>
        <taxon>Lachnospirales</taxon>
        <taxon>Lachnospiraceae</taxon>
        <taxon>Anaerosacchariphilus</taxon>
    </lineage>
</organism>
<dbReference type="GO" id="GO:0016151">
    <property type="term" value="F:nickel cation binding"/>
    <property type="evidence" value="ECO:0007669"/>
    <property type="project" value="InterPro"/>
</dbReference>
<dbReference type="PANTHER" id="PTHR30134:SF2">
    <property type="entry name" value="HYDROGENASE MATURATION FACTOR HYPB"/>
    <property type="match status" value="1"/>
</dbReference>
<evidence type="ECO:0000256" key="2">
    <source>
        <dbReference type="ARBA" id="ARBA00022596"/>
    </source>
</evidence>
<dbReference type="GO" id="GO:0051604">
    <property type="term" value="P:protein maturation"/>
    <property type="evidence" value="ECO:0007669"/>
    <property type="project" value="InterPro"/>
</dbReference>
<dbReference type="AlphaFoldDB" id="A0A371AUM8"/>
<evidence type="ECO:0000256" key="4">
    <source>
        <dbReference type="ARBA" id="ARBA00022741"/>
    </source>
</evidence>
<feature type="domain" description="CobW/HypB/UreG nucleotide-binding" evidence="8">
    <location>
        <begin position="37"/>
        <end position="196"/>
    </location>
</feature>
<evidence type="ECO:0000256" key="7">
    <source>
        <dbReference type="ARBA" id="ARBA00023134"/>
    </source>
</evidence>
<evidence type="ECO:0000256" key="3">
    <source>
        <dbReference type="ARBA" id="ARBA00022723"/>
    </source>
</evidence>
<dbReference type="GO" id="GO:0003924">
    <property type="term" value="F:GTPase activity"/>
    <property type="evidence" value="ECO:0007669"/>
    <property type="project" value="InterPro"/>
</dbReference>
<dbReference type="EMBL" id="QRCT01000029">
    <property type="protein sequence ID" value="RDU23274.1"/>
    <property type="molecule type" value="Genomic_DNA"/>
</dbReference>
<keyword evidence="10" id="KW-1185">Reference proteome</keyword>
<keyword evidence="5" id="KW-0378">Hydrolase</keyword>
<dbReference type="Proteomes" id="UP000255036">
    <property type="component" value="Unassembled WGS sequence"/>
</dbReference>
<sequence>MSDIKLIDIKQNILSDNDNQADIVREDLKKKNTYMINLMASPGSGKTSTILQTVKNLRDEIKIGVIEGDIESLVDSEKMKAQDIPVVQIRTGGACHLDAPMITPALDELMKEELDLIFVENIGNLVCPAEFDIGANLRVMILSIPEGDDKVLKYPLMFSVSDVLLINKVDTVEVFDFNKEKLYERVKALNPDVKIFEISCKTGEGISEWCNFLKERVNQ</sequence>
<evidence type="ECO:0000256" key="1">
    <source>
        <dbReference type="ARBA" id="ARBA00006211"/>
    </source>
</evidence>
<dbReference type="Gene3D" id="3.40.50.300">
    <property type="entry name" value="P-loop containing nucleotide triphosphate hydrolases"/>
    <property type="match status" value="1"/>
</dbReference>
<dbReference type="PANTHER" id="PTHR30134">
    <property type="entry name" value="HYDROGENASE PROTEIN ASSEMBLY PROTEIN, NICKEL CHAPERONE"/>
    <property type="match status" value="1"/>
</dbReference>
<dbReference type="GO" id="GO:0005525">
    <property type="term" value="F:GTP binding"/>
    <property type="evidence" value="ECO:0007669"/>
    <property type="project" value="UniProtKB-KW"/>
</dbReference>
<dbReference type="PIRSF" id="PIRSF005624">
    <property type="entry name" value="Ni-bind_GTPase"/>
    <property type="match status" value="1"/>
</dbReference>
<keyword evidence="4" id="KW-0547">Nucleotide-binding</keyword>